<evidence type="ECO:0000256" key="1">
    <source>
        <dbReference type="ARBA" id="ARBA00004141"/>
    </source>
</evidence>
<feature type="transmembrane region" description="Helical" evidence="6">
    <location>
        <begin position="42"/>
        <end position="60"/>
    </location>
</feature>
<proteinExistence type="predicted"/>
<comment type="subcellular location">
    <subcellularLocation>
        <location evidence="1">Membrane</location>
        <topology evidence="1">Multi-pass membrane protein</topology>
    </subcellularLocation>
</comment>
<protein>
    <submittedName>
        <fullName evidence="7">1,4-dihydroxy-2-naphthoate prenyltransferase</fullName>
    </submittedName>
</protein>
<reference evidence="7 8" key="1">
    <citation type="submission" date="2016-10" db="EMBL/GenBank/DDBJ databases">
        <authorList>
            <person name="de Groot N.N."/>
        </authorList>
    </citation>
    <scope>NUCLEOTIDE SEQUENCE [LARGE SCALE GENOMIC DNA]</scope>
    <source>
        <strain evidence="7 8">DSM 4180</strain>
    </source>
</reference>
<evidence type="ECO:0000256" key="3">
    <source>
        <dbReference type="ARBA" id="ARBA00022692"/>
    </source>
</evidence>
<dbReference type="OrthoDB" id="9767568at2"/>
<feature type="transmembrane region" description="Helical" evidence="6">
    <location>
        <begin position="221"/>
        <end position="239"/>
    </location>
</feature>
<dbReference type="STRING" id="195064.SAMN05421721_107183"/>
<dbReference type="GO" id="GO:0016020">
    <property type="term" value="C:membrane"/>
    <property type="evidence" value="ECO:0007669"/>
    <property type="project" value="UniProtKB-SubCell"/>
</dbReference>
<dbReference type="RefSeq" id="WP_090485164.1">
    <property type="nucleotide sequence ID" value="NZ_FOUO01000007.1"/>
</dbReference>
<keyword evidence="8" id="KW-1185">Reference proteome</keyword>
<sequence>MKPRSAYRFIRATRPFTFSVAIAACGLGTILALRDGYGSPWLALLIVATGILLQAAVNLINDHADLPMLEQERAAADPGHRVQVEAVMGAIRRNFRIGVLFLAIAFLIGLGLVWVQGWLLLFFVVVGLLGAYYYSAEPIHYKRRGLGVVLVFWLMGVLLVGGSALAMGAPLTLEILLISVPFSLLTSLVLLGNEIRDQEADRRNGLRTLTVRIGPRRARQLFFMMLLAIYLSSLLLWWGGLVPYFWPQLLSLFLAWPAARAVWREDGDRRWLPQQTGRLFAVFALLFMLEYLVDGWLGGYF</sequence>
<dbReference type="PIRSF" id="PIRSF005355">
    <property type="entry name" value="UBIAD1"/>
    <property type="match status" value="1"/>
</dbReference>
<feature type="transmembrane region" description="Helical" evidence="6">
    <location>
        <begin position="175"/>
        <end position="193"/>
    </location>
</feature>
<evidence type="ECO:0000256" key="5">
    <source>
        <dbReference type="ARBA" id="ARBA00023136"/>
    </source>
</evidence>
<feature type="transmembrane region" description="Helical" evidence="6">
    <location>
        <begin position="275"/>
        <end position="293"/>
    </location>
</feature>
<keyword evidence="3 6" id="KW-0812">Transmembrane</keyword>
<evidence type="ECO:0000313" key="7">
    <source>
        <dbReference type="EMBL" id="SFM51138.1"/>
    </source>
</evidence>
<keyword evidence="5 6" id="KW-0472">Membrane</keyword>
<organism evidence="7 8">
    <name type="scientific">Ectothiorhodospira mobilis</name>
    <dbReference type="NCBI Taxonomy" id="195064"/>
    <lineage>
        <taxon>Bacteria</taxon>
        <taxon>Pseudomonadati</taxon>
        <taxon>Pseudomonadota</taxon>
        <taxon>Gammaproteobacteria</taxon>
        <taxon>Chromatiales</taxon>
        <taxon>Ectothiorhodospiraceae</taxon>
        <taxon>Ectothiorhodospira</taxon>
    </lineage>
</organism>
<dbReference type="GO" id="GO:0009234">
    <property type="term" value="P:menaquinone biosynthetic process"/>
    <property type="evidence" value="ECO:0007669"/>
    <property type="project" value="TreeGrafter"/>
</dbReference>
<dbReference type="GO" id="GO:0004659">
    <property type="term" value="F:prenyltransferase activity"/>
    <property type="evidence" value="ECO:0007669"/>
    <property type="project" value="InterPro"/>
</dbReference>
<dbReference type="CDD" id="cd13962">
    <property type="entry name" value="PT_UbiA_UBIAD1"/>
    <property type="match status" value="1"/>
</dbReference>
<evidence type="ECO:0000256" key="2">
    <source>
        <dbReference type="ARBA" id="ARBA00022679"/>
    </source>
</evidence>
<keyword evidence="4 6" id="KW-1133">Transmembrane helix</keyword>
<feature type="transmembrane region" description="Helical" evidence="6">
    <location>
        <begin position="146"/>
        <end position="169"/>
    </location>
</feature>
<name>A0A1I4RFT5_ECTMO</name>
<dbReference type="Proteomes" id="UP000199556">
    <property type="component" value="Unassembled WGS sequence"/>
</dbReference>
<dbReference type="Pfam" id="PF01040">
    <property type="entry name" value="UbiA"/>
    <property type="match status" value="1"/>
</dbReference>
<dbReference type="EMBL" id="FOUO01000007">
    <property type="protein sequence ID" value="SFM51138.1"/>
    <property type="molecule type" value="Genomic_DNA"/>
</dbReference>
<dbReference type="AlphaFoldDB" id="A0A1I4RFT5"/>
<dbReference type="PROSITE" id="PS51257">
    <property type="entry name" value="PROKAR_LIPOPROTEIN"/>
    <property type="match status" value="1"/>
</dbReference>
<keyword evidence="2 7" id="KW-0808">Transferase</keyword>
<gene>
    <name evidence="7" type="ORF">SAMN05421721_107183</name>
</gene>
<dbReference type="InterPro" id="IPR026046">
    <property type="entry name" value="UBIAD1"/>
</dbReference>
<dbReference type="PANTHER" id="PTHR13929">
    <property type="entry name" value="1,4-DIHYDROXY-2-NAPHTHOATE OCTAPRENYLTRANSFERASE"/>
    <property type="match status" value="1"/>
</dbReference>
<feature type="transmembrane region" description="Helical" evidence="6">
    <location>
        <begin position="95"/>
        <end position="112"/>
    </location>
</feature>
<dbReference type="InterPro" id="IPR000537">
    <property type="entry name" value="UbiA_prenyltransferase"/>
</dbReference>
<dbReference type="PANTHER" id="PTHR13929:SF0">
    <property type="entry name" value="UBIA PRENYLTRANSFERASE DOMAIN-CONTAINING PROTEIN 1"/>
    <property type="match status" value="1"/>
</dbReference>
<evidence type="ECO:0000256" key="6">
    <source>
        <dbReference type="SAM" id="Phobius"/>
    </source>
</evidence>
<feature type="transmembrane region" description="Helical" evidence="6">
    <location>
        <begin position="118"/>
        <end position="134"/>
    </location>
</feature>
<feature type="transmembrane region" description="Helical" evidence="6">
    <location>
        <begin position="245"/>
        <end position="263"/>
    </location>
</feature>
<evidence type="ECO:0000256" key="4">
    <source>
        <dbReference type="ARBA" id="ARBA00022989"/>
    </source>
</evidence>
<dbReference type="Gene3D" id="1.20.120.1780">
    <property type="entry name" value="UbiA prenyltransferase"/>
    <property type="match status" value="1"/>
</dbReference>
<dbReference type="GO" id="GO:0042371">
    <property type="term" value="P:vitamin K biosynthetic process"/>
    <property type="evidence" value="ECO:0007669"/>
    <property type="project" value="TreeGrafter"/>
</dbReference>
<evidence type="ECO:0000313" key="8">
    <source>
        <dbReference type="Proteomes" id="UP000199556"/>
    </source>
</evidence>
<accession>A0A1I4RFT5</accession>